<keyword evidence="2" id="KW-1185">Reference proteome</keyword>
<gene>
    <name evidence="1" type="ORF">ThidrDRAFT_0107</name>
</gene>
<dbReference type="AlphaFoldDB" id="G2DW46"/>
<dbReference type="EMBL" id="AFWT01000001">
    <property type="protein sequence ID" value="EGV33952.1"/>
    <property type="molecule type" value="Genomic_DNA"/>
</dbReference>
<accession>G2DW46</accession>
<name>G2DW46_9GAMM</name>
<proteinExistence type="predicted"/>
<protein>
    <submittedName>
        <fullName evidence="1">Uncharacterized protein</fullName>
    </submittedName>
</protein>
<evidence type="ECO:0000313" key="2">
    <source>
        <dbReference type="Proteomes" id="UP000004200"/>
    </source>
</evidence>
<reference evidence="1 2" key="1">
    <citation type="submission" date="2011-06" db="EMBL/GenBank/DDBJ databases">
        <title>The draft genome of Thiorhodococcus drewsii AZ1.</title>
        <authorList>
            <consortium name="US DOE Joint Genome Institute (JGI-PGF)"/>
            <person name="Lucas S."/>
            <person name="Han J."/>
            <person name="Lapidus A."/>
            <person name="Cheng J.-F."/>
            <person name="Goodwin L."/>
            <person name="Pitluck S."/>
            <person name="Peters L."/>
            <person name="Land M.L."/>
            <person name="Hauser L."/>
            <person name="Vogl K."/>
            <person name="Liu Z."/>
            <person name="Imhoff J."/>
            <person name="Thiel V."/>
            <person name="Frigaard N.-U."/>
            <person name="Bryant D.A."/>
            <person name="Woyke T.J."/>
        </authorList>
    </citation>
    <scope>NUCLEOTIDE SEQUENCE [LARGE SCALE GENOMIC DNA]</scope>
    <source>
        <strain evidence="1 2">AZ1</strain>
    </source>
</reference>
<organism evidence="1 2">
    <name type="scientific">Thiorhodococcus drewsii AZ1</name>
    <dbReference type="NCBI Taxonomy" id="765913"/>
    <lineage>
        <taxon>Bacteria</taxon>
        <taxon>Pseudomonadati</taxon>
        <taxon>Pseudomonadota</taxon>
        <taxon>Gammaproteobacteria</taxon>
        <taxon>Chromatiales</taxon>
        <taxon>Chromatiaceae</taxon>
        <taxon>Thiorhodococcus</taxon>
    </lineage>
</organism>
<dbReference type="Proteomes" id="UP000004200">
    <property type="component" value="Unassembled WGS sequence"/>
</dbReference>
<comment type="caution">
    <text evidence="1">The sequence shown here is derived from an EMBL/GenBank/DDBJ whole genome shotgun (WGS) entry which is preliminary data.</text>
</comment>
<evidence type="ECO:0000313" key="1">
    <source>
        <dbReference type="EMBL" id="EGV33952.1"/>
    </source>
</evidence>
<sequence length="43" mass="4883">MSYWDTVKKRGHKVLASSYALAKSYALVERGLCCNLQYTLVSQ</sequence>